<keyword evidence="2" id="KW-1185">Reference proteome</keyword>
<dbReference type="EMBL" id="NJAK01000005">
    <property type="protein sequence ID" value="PHM59131.1"/>
    <property type="molecule type" value="Genomic_DNA"/>
</dbReference>
<organism evidence="1 2">
    <name type="scientific">Xenorhabdus ishibashii</name>
    <dbReference type="NCBI Taxonomy" id="1034471"/>
    <lineage>
        <taxon>Bacteria</taxon>
        <taxon>Pseudomonadati</taxon>
        <taxon>Pseudomonadota</taxon>
        <taxon>Gammaproteobacteria</taxon>
        <taxon>Enterobacterales</taxon>
        <taxon>Morganellaceae</taxon>
        <taxon>Xenorhabdus</taxon>
    </lineage>
</organism>
<dbReference type="AlphaFoldDB" id="A0A2D0K6S4"/>
<gene>
    <name evidence="1" type="ORF">Xish_03712</name>
</gene>
<accession>A0A2D0K6S4</accession>
<name>A0A2D0K6S4_9GAMM</name>
<dbReference type="Proteomes" id="UP000222168">
    <property type="component" value="Unassembled WGS sequence"/>
</dbReference>
<evidence type="ECO:0000313" key="1">
    <source>
        <dbReference type="EMBL" id="PHM59131.1"/>
    </source>
</evidence>
<comment type="caution">
    <text evidence="1">The sequence shown here is derived from an EMBL/GenBank/DDBJ whole genome shotgun (WGS) entry which is preliminary data.</text>
</comment>
<evidence type="ECO:0000313" key="2">
    <source>
        <dbReference type="Proteomes" id="UP000222168"/>
    </source>
</evidence>
<reference evidence="1 2" key="1">
    <citation type="journal article" date="2017" name="Nat. Microbiol.">
        <title>Natural product diversity associated with the nematode symbionts Photorhabdus and Xenorhabdus.</title>
        <authorList>
            <person name="Tobias N.J."/>
            <person name="Wolff H."/>
            <person name="Djahanschiri B."/>
            <person name="Grundmann F."/>
            <person name="Kronenwerth M."/>
            <person name="Shi Y.M."/>
            <person name="Simonyi S."/>
            <person name="Grun P."/>
            <person name="Shapiro-Ilan D."/>
            <person name="Pidot S.J."/>
            <person name="Stinear T.P."/>
            <person name="Ebersberger I."/>
            <person name="Bode H.B."/>
        </authorList>
    </citation>
    <scope>NUCLEOTIDE SEQUENCE [LARGE SCALE GENOMIC DNA]</scope>
    <source>
        <strain evidence="1 2">DSM 22670</strain>
    </source>
</reference>
<protein>
    <submittedName>
        <fullName evidence="1">Uncharacterized protein</fullName>
    </submittedName>
</protein>
<proteinExistence type="predicted"/>
<sequence length="54" mass="6421">MVQQSLFNTMKNNKKDLVIGGLNKGNMRRDIYKSLLLFFTHPIRRVVHDFSERL</sequence>